<gene>
    <name evidence="8" type="ORF">SAMN02746065_11027</name>
</gene>
<evidence type="ECO:0000256" key="1">
    <source>
        <dbReference type="ARBA" id="ARBA00022670"/>
    </source>
</evidence>
<evidence type="ECO:0000256" key="2">
    <source>
        <dbReference type="ARBA" id="ARBA00022723"/>
    </source>
</evidence>
<evidence type="ECO:0000256" key="3">
    <source>
        <dbReference type="ARBA" id="ARBA00022801"/>
    </source>
</evidence>
<protein>
    <submittedName>
        <fullName evidence="8">Peptidase family M48</fullName>
    </submittedName>
</protein>
<dbReference type="AlphaFoldDB" id="A0A1W2C063"/>
<keyword evidence="3 6" id="KW-0378">Hydrolase</keyword>
<name>A0A1W2C063_9BACT</name>
<evidence type="ECO:0000259" key="7">
    <source>
        <dbReference type="Pfam" id="PF01435"/>
    </source>
</evidence>
<keyword evidence="9" id="KW-1185">Reference proteome</keyword>
<dbReference type="RefSeq" id="WP_170923791.1">
    <property type="nucleotide sequence ID" value="NZ_FWXY01000010.1"/>
</dbReference>
<evidence type="ECO:0000256" key="4">
    <source>
        <dbReference type="ARBA" id="ARBA00022833"/>
    </source>
</evidence>
<dbReference type="STRING" id="1121400.SAMN02746065_11027"/>
<evidence type="ECO:0000313" key="9">
    <source>
        <dbReference type="Proteomes" id="UP000192418"/>
    </source>
</evidence>
<dbReference type="EMBL" id="FWXY01000010">
    <property type="protein sequence ID" value="SMC78302.1"/>
    <property type="molecule type" value="Genomic_DNA"/>
</dbReference>
<dbReference type="GO" id="GO:0006508">
    <property type="term" value="P:proteolysis"/>
    <property type="evidence" value="ECO:0007669"/>
    <property type="project" value="UniProtKB-KW"/>
</dbReference>
<keyword evidence="4 6" id="KW-0862">Zinc</keyword>
<dbReference type="InterPro" id="IPR001915">
    <property type="entry name" value="Peptidase_M48"/>
</dbReference>
<sequence>MGFAILAMIGDIVGSSEFFLGLPVFLTQMAYSRGFEREADDYALQRLRQKSIPTEHFVRLMERIDQKMAKIANTSNKKWLNYLSSHPDTKRRLEAFRNETR</sequence>
<evidence type="ECO:0000256" key="6">
    <source>
        <dbReference type="RuleBase" id="RU003983"/>
    </source>
</evidence>
<keyword evidence="2" id="KW-0479">Metal-binding</keyword>
<dbReference type="CDD" id="cd07332">
    <property type="entry name" value="M48C_Oma1_like"/>
    <property type="match status" value="1"/>
</dbReference>
<dbReference type="GO" id="GO:0046872">
    <property type="term" value="F:metal ion binding"/>
    <property type="evidence" value="ECO:0007669"/>
    <property type="project" value="UniProtKB-KW"/>
</dbReference>
<dbReference type="Pfam" id="PF01435">
    <property type="entry name" value="Peptidase_M48"/>
    <property type="match status" value="1"/>
</dbReference>
<keyword evidence="1 6" id="KW-0645">Protease</keyword>
<dbReference type="Proteomes" id="UP000192418">
    <property type="component" value="Unassembled WGS sequence"/>
</dbReference>
<proteinExistence type="inferred from homology"/>
<reference evidence="8 9" key="1">
    <citation type="submission" date="2017-04" db="EMBL/GenBank/DDBJ databases">
        <authorList>
            <person name="Afonso C.L."/>
            <person name="Miller P.J."/>
            <person name="Scott M.A."/>
            <person name="Spackman E."/>
            <person name="Goraichik I."/>
            <person name="Dimitrov K.M."/>
            <person name="Suarez D.L."/>
            <person name="Swayne D.E."/>
        </authorList>
    </citation>
    <scope>NUCLEOTIDE SEQUENCE [LARGE SCALE GENOMIC DNA]</scope>
    <source>
        <strain evidence="8 9">DSM 3385</strain>
    </source>
</reference>
<comment type="cofactor">
    <cofactor evidence="6">
        <name>Zn(2+)</name>
        <dbReference type="ChEBI" id="CHEBI:29105"/>
    </cofactor>
    <text evidence="6">Binds 1 zinc ion per subunit.</text>
</comment>
<comment type="similarity">
    <text evidence="6">Belongs to the peptidase M48 family.</text>
</comment>
<feature type="domain" description="Peptidase M48" evidence="7">
    <location>
        <begin position="26"/>
        <end position="99"/>
    </location>
</feature>
<accession>A0A1W2C063</accession>
<keyword evidence="5 6" id="KW-0482">Metalloprotease</keyword>
<dbReference type="GO" id="GO:0004222">
    <property type="term" value="F:metalloendopeptidase activity"/>
    <property type="evidence" value="ECO:0007669"/>
    <property type="project" value="InterPro"/>
</dbReference>
<evidence type="ECO:0000256" key="5">
    <source>
        <dbReference type="ARBA" id="ARBA00023049"/>
    </source>
</evidence>
<evidence type="ECO:0000313" key="8">
    <source>
        <dbReference type="EMBL" id="SMC78302.1"/>
    </source>
</evidence>
<organism evidence="8 9">
    <name type="scientific">Desulfocicer vacuolatum DSM 3385</name>
    <dbReference type="NCBI Taxonomy" id="1121400"/>
    <lineage>
        <taxon>Bacteria</taxon>
        <taxon>Pseudomonadati</taxon>
        <taxon>Thermodesulfobacteriota</taxon>
        <taxon>Desulfobacteria</taxon>
        <taxon>Desulfobacterales</taxon>
        <taxon>Desulfobacteraceae</taxon>
        <taxon>Desulfocicer</taxon>
    </lineage>
</organism>